<gene>
    <name evidence="4" type="ORF">EYC82_14415</name>
</gene>
<comment type="caution">
    <text evidence="4">The sequence shown here is derived from an EMBL/GenBank/DDBJ whole genome shotgun (WGS) entry which is preliminary data.</text>
</comment>
<proteinExistence type="predicted"/>
<dbReference type="EMBL" id="SHNO01000001">
    <property type="protein sequence ID" value="MCX2978557.1"/>
    <property type="molecule type" value="Genomic_DNA"/>
</dbReference>
<protein>
    <submittedName>
        <fullName evidence="4">EAL domain-containing protein</fullName>
    </submittedName>
</protein>
<name>A0ABT3TAQ7_9GAMM</name>
<dbReference type="SMART" id="SM00052">
    <property type="entry name" value="EAL"/>
    <property type="match status" value="1"/>
</dbReference>
<evidence type="ECO:0000313" key="5">
    <source>
        <dbReference type="Proteomes" id="UP001143304"/>
    </source>
</evidence>
<evidence type="ECO:0000313" key="4">
    <source>
        <dbReference type="EMBL" id="MCX2978557.1"/>
    </source>
</evidence>
<dbReference type="PROSITE" id="PS50883">
    <property type="entry name" value="EAL"/>
    <property type="match status" value="1"/>
</dbReference>
<dbReference type="Pfam" id="PF00563">
    <property type="entry name" value="EAL"/>
    <property type="match status" value="1"/>
</dbReference>
<dbReference type="InterPro" id="IPR035919">
    <property type="entry name" value="EAL_sf"/>
</dbReference>
<keyword evidence="5" id="KW-1185">Reference proteome</keyword>
<dbReference type="Gene3D" id="3.40.50.2300">
    <property type="match status" value="1"/>
</dbReference>
<feature type="modified residue" description="4-aspartylphosphate" evidence="1">
    <location>
        <position position="62"/>
    </location>
</feature>
<dbReference type="Gene3D" id="3.20.20.450">
    <property type="entry name" value="EAL domain"/>
    <property type="match status" value="1"/>
</dbReference>
<dbReference type="InterPro" id="IPR001789">
    <property type="entry name" value="Sig_transdc_resp-reg_receiver"/>
</dbReference>
<dbReference type="SUPFAM" id="SSF141868">
    <property type="entry name" value="EAL domain-like"/>
    <property type="match status" value="1"/>
</dbReference>
<dbReference type="PANTHER" id="PTHR33121">
    <property type="entry name" value="CYCLIC DI-GMP PHOSPHODIESTERASE PDEF"/>
    <property type="match status" value="1"/>
</dbReference>
<dbReference type="PROSITE" id="PS50110">
    <property type="entry name" value="RESPONSE_REGULATORY"/>
    <property type="match status" value="1"/>
</dbReference>
<evidence type="ECO:0000256" key="1">
    <source>
        <dbReference type="PROSITE-ProRule" id="PRU00169"/>
    </source>
</evidence>
<dbReference type="Pfam" id="PF00072">
    <property type="entry name" value="Response_reg"/>
    <property type="match status" value="1"/>
</dbReference>
<dbReference type="SUPFAM" id="SSF52172">
    <property type="entry name" value="CheY-like"/>
    <property type="match status" value="1"/>
</dbReference>
<organism evidence="4 5">
    <name type="scientific">Candidatus Marimicrobium litorale</name>
    <dbReference type="NCBI Taxonomy" id="2518991"/>
    <lineage>
        <taxon>Bacteria</taxon>
        <taxon>Pseudomonadati</taxon>
        <taxon>Pseudomonadota</taxon>
        <taxon>Gammaproteobacteria</taxon>
        <taxon>Cellvibrionales</taxon>
        <taxon>Halieaceae</taxon>
        <taxon>Marimicrobium</taxon>
    </lineage>
</organism>
<feature type="domain" description="EAL" evidence="3">
    <location>
        <begin position="153"/>
        <end position="407"/>
    </location>
</feature>
<accession>A0ABT3TAQ7</accession>
<evidence type="ECO:0000259" key="3">
    <source>
        <dbReference type="PROSITE" id="PS50883"/>
    </source>
</evidence>
<dbReference type="InterPro" id="IPR001633">
    <property type="entry name" value="EAL_dom"/>
</dbReference>
<reference evidence="4" key="1">
    <citation type="submission" date="2019-02" db="EMBL/GenBank/DDBJ databases">
        <authorList>
            <person name="Li S.-H."/>
        </authorList>
    </citation>
    <scope>NUCLEOTIDE SEQUENCE</scope>
    <source>
        <strain evidence="4">IMCC11814</strain>
    </source>
</reference>
<dbReference type="Proteomes" id="UP001143304">
    <property type="component" value="Unassembled WGS sequence"/>
</dbReference>
<dbReference type="PANTHER" id="PTHR33121:SF71">
    <property type="entry name" value="OXYGEN SENSOR PROTEIN DOSP"/>
    <property type="match status" value="1"/>
</dbReference>
<sequence length="416" mass="45338">MSSNAGATPSLSPSLLVVDDEAAIADYVAAVGTATGCETSVCTQPLSLDKHLVNMPDIIVLDLSMPGADGISVIRDLASAGCTSLLILMSGVDSRVLMSASHIATMQGLNLHGCLEKPFRKKNLKDQLITAVAEIHGRRMESHTDAPDTKQTSSVDEEDIVRGLEANEFVVHYQPQIDLNTAEWVGMEALVRWQHPTLGMLYPDQFIDTIEKRGLGMALTRAVLKNVLTDYAHWGPSANYSGTIAINLPPAALTGFDFPEEVMHSAEEFNFPAKKLVFELTETSVASDPVSAADVLTRLRLNGMGLAIDDFGTGHSSLEQLRLLPFTELKIDQSFVRAIDSDVTASVIVKSAIKLGHELNLQVVAEGVENWKIYNWLRNEQCDIAQGWVIAKAMSCNDISVWADKWKNHTSHQEGD</sequence>
<evidence type="ECO:0000259" key="2">
    <source>
        <dbReference type="PROSITE" id="PS50110"/>
    </source>
</evidence>
<dbReference type="CDD" id="cd01948">
    <property type="entry name" value="EAL"/>
    <property type="match status" value="1"/>
</dbReference>
<dbReference type="InterPro" id="IPR011006">
    <property type="entry name" value="CheY-like_superfamily"/>
</dbReference>
<dbReference type="SMART" id="SM00448">
    <property type="entry name" value="REC"/>
    <property type="match status" value="1"/>
</dbReference>
<dbReference type="RefSeq" id="WP_279250254.1">
    <property type="nucleotide sequence ID" value="NZ_SHNO01000001.1"/>
</dbReference>
<dbReference type="InterPro" id="IPR050706">
    <property type="entry name" value="Cyclic-di-GMP_PDE-like"/>
</dbReference>
<feature type="domain" description="Response regulatory" evidence="2">
    <location>
        <begin position="14"/>
        <end position="132"/>
    </location>
</feature>
<keyword evidence="1" id="KW-0597">Phosphoprotein</keyword>